<comment type="caution">
    <text evidence="7">The sequence shown here is derived from an EMBL/GenBank/DDBJ whole genome shotgun (WGS) entry which is preliminary data.</text>
</comment>
<dbReference type="InterPro" id="IPR010920">
    <property type="entry name" value="LSM_dom_sf"/>
</dbReference>
<evidence type="ECO:0000256" key="5">
    <source>
        <dbReference type="SAM" id="Phobius"/>
    </source>
</evidence>
<dbReference type="InterPro" id="IPR023408">
    <property type="entry name" value="MscS_beta-dom_sf"/>
</dbReference>
<feature type="domain" description="Mechanosensitive ion channel MscS" evidence="6">
    <location>
        <begin position="98"/>
        <end position="170"/>
    </location>
</feature>
<sequence length="186" mass="21191">MEDFFIENQKQLIWTFSIILVLLVFRFIGSKTVRRIGRLSGIAEARTLLITKYVYAILNFLGIGALIFIWGVNFQDLGLLFSSVFAVIGVALFAQWSILSNVTSGVILFFSFPFKIGDHIRILDKEILDEQNENENIFIIEDIKAFHVHLRRHSGELITYPNNMMLQKAIVLIETPIKADDGPDSV</sequence>
<dbReference type="PANTHER" id="PTHR30221:SF8">
    <property type="entry name" value="SMALL-CONDUCTANCE MECHANOSENSITIVE CHANNEL"/>
    <property type="match status" value="1"/>
</dbReference>
<dbReference type="GO" id="GO:0016020">
    <property type="term" value="C:membrane"/>
    <property type="evidence" value="ECO:0007669"/>
    <property type="project" value="UniProtKB-SubCell"/>
</dbReference>
<dbReference type="OrthoDB" id="5705501at2"/>
<keyword evidence="4 5" id="KW-0472">Membrane</keyword>
<dbReference type="SUPFAM" id="SSF50182">
    <property type="entry name" value="Sm-like ribonucleoproteins"/>
    <property type="match status" value="1"/>
</dbReference>
<keyword evidence="3 5" id="KW-1133">Transmembrane helix</keyword>
<evidence type="ECO:0000313" key="8">
    <source>
        <dbReference type="Proteomes" id="UP000310314"/>
    </source>
</evidence>
<evidence type="ECO:0000313" key="7">
    <source>
        <dbReference type="EMBL" id="TMM57528.1"/>
    </source>
</evidence>
<comment type="subcellular location">
    <subcellularLocation>
        <location evidence="1">Membrane</location>
    </subcellularLocation>
</comment>
<dbReference type="EMBL" id="VATY01000002">
    <property type="protein sequence ID" value="TMM57528.1"/>
    <property type="molecule type" value="Genomic_DNA"/>
</dbReference>
<dbReference type="AlphaFoldDB" id="A0A5S3PWZ7"/>
<evidence type="ECO:0000256" key="3">
    <source>
        <dbReference type="ARBA" id="ARBA00022989"/>
    </source>
</evidence>
<accession>A0A5S3PWZ7</accession>
<dbReference type="RefSeq" id="WP_138658547.1">
    <property type="nucleotide sequence ID" value="NZ_VATY01000002.1"/>
</dbReference>
<proteinExistence type="predicted"/>
<organism evidence="7 8">
    <name type="scientific">Maribacter algarum</name>
    <name type="common">ex Zhang et al. 2020</name>
    <dbReference type="NCBI Taxonomy" id="2578118"/>
    <lineage>
        <taxon>Bacteria</taxon>
        <taxon>Pseudomonadati</taxon>
        <taxon>Bacteroidota</taxon>
        <taxon>Flavobacteriia</taxon>
        <taxon>Flavobacteriales</taxon>
        <taxon>Flavobacteriaceae</taxon>
        <taxon>Maribacter</taxon>
    </lineage>
</organism>
<name>A0A5S3PWZ7_9FLAO</name>
<dbReference type="PANTHER" id="PTHR30221">
    <property type="entry name" value="SMALL-CONDUCTANCE MECHANOSENSITIVE CHANNEL"/>
    <property type="match status" value="1"/>
</dbReference>
<keyword evidence="2 5" id="KW-0812">Transmembrane</keyword>
<dbReference type="Proteomes" id="UP000310314">
    <property type="component" value="Unassembled WGS sequence"/>
</dbReference>
<protein>
    <submittedName>
        <fullName evidence="7">Mechanosensitive ion channel</fullName>
    </submittedName>
</protein>
<evidence type="ECO:0000259" key="6">
    <source>
        <dbReference type="Pfam" id="PF00924"/>
    </source>
</evidence>
<evidence type="ECO:0000256" key="2">
    <source>
        <dbReference type="ARBA" id="ARBA00022692"/>
    </source>
</evidence>
<dbReference type="InterPro" id="IPR006685">
    <property type="entry name" value="MscS_channel_2nd"/>
</dbReference>
<dbReference type="GO" id="GO:0008381">
    <property type="term" value="F:mechanosensitive monoatomic ion channel activity"/>
    <property type="evidence" value="ECO:0007669"/>
    <property type="project" value="InterPro"/>
</dbReference>
<feature type="transmembrane region" description="Helical" evidence="5">
    <location>
        <begin position="12"/>
        <end position="29"/>
    </location>
</feature>
<dbReference type="InterPro" id="IPR045275">
    <property type="entry name" value="MscS_archaea/bacteria_type"/>
</dbReference>
<gene>
    <name evidence="7" type="ORF">FEE95_13685</name>
</gene>
<feature type="transmembrane region" description="Helical" evidence="5">
    <location>
        <begin position="84"/>
        <end position="112"/>
    </location>
</feature>
<evidence type="ECO:0000256" key="1">
    <source>
        <dbReference type="ARBA" id="ARBA00004370"/>
    </source>
</evidence>
<dbReference type="Gene3D" id="2.30.30.60">
    <property type="match status" value="1"/>
</dbReference>
<keyword evidence="8" id="KW-1185">Reference proteome</keyword>
<evidence type="ECO:0000256" key="4">
    <source>
        <dbReference type="ARBA" id="ARBA00023136"/>
    </source>
</evidence>
<reference evidence="7 8" key="1">
    <citation type="submission" date="2019-05" db="EMBL/GenBank/DDBJ databases">
        <authorList>
            <person name="Zhang J.-Y."/>
            <person name="Feg X."/>
            <person name="Du Z.-J."/>
        </authorList>
    </citation>
    <scope>NUCLEOTIDE SEQUENCE [LARGE SCALE GENOMIC DNA]</scope>
    <source>
        <strain evidence="7 8">RZ26</strain>
    </source>
</reference>
<feature type="transmembrane region" description="Helical" evidence="5">
    <location>
        <begin position="50"/>
        <end position="72"/>
    </location>
</feature>
<dbReference type="Pfam" id="PF00924">
    <property type="entry name" value="MS_channel_2nd"/>
    <property type="match status" value="1"/>
</dbReference>